<organism evidence="9 11">
    <name type="scientific">Labedella gwakjiensis</name>
    <dbReference type="NCBI Taxonomy" id="390269"/>
    <lineage>
        <taxon>Bacteria</taxon>
        <taxon>Bacillati</taxon>
        <taxon>Actinomycetota</taxon>
        <taxon>Actinomycetes</taxon>
        <taxon>Micrococcales</taxon>
        <taxon>Microbacteriaceae</taxon>
        <taxon>Labedella</taxon>
    </lineage>
</organism>
<comment type="similarity">
    <text evidence="2">Belongs to the acyltransferase 3 family.</text>
</comment>
<dbReference type="InterPro" id="IPR002656">
    <property type="entry name" value="Acyl_transf_3_dom"/>
</dbReference>
<feature type="transmembrane region" description="Helical" evidence="7">
    <location>
        <begin position="309"/>
        <end position="330"/>
    </location>
</feature>
<feature type="transmembrane region" description="Helical" evidence="7">
    <location>
        <begin position="192"/>
        <end position="210"/>
    </location>
</feature>
<accession>A0A2P8GSE3</accession>
<keyword evidence="6 7" id="KW-0472">Membrane</keyword>
<dbReference type="Pfam" id="PF01757">
    <property type="entry name" value="Acyl_transf_3"/>
    <property type="match status" value="1"/>
</dbReference>
<dbReference type="GO" id="GO:0005886">
    <property type="term" value="C:plasma membrane"/>
    <property type="evidence" value="ECO:0007669"/>
    <property type="project" value="UniProtKB-SubCell"/>
</dbReference>
<feature type="transmembrane region" description="Helical" evidence="7">
    <location>
        <begin position="26"/>
        <end position="45"/>
    </location>
</feature>
<dbReference type="RefSeq" id="WP_106562113.1">
    <property type="nucleotide sequence ID" value="NZ_PYAU01000001.1"/>
</dbReference>
<evidence type="ECO:0000256" key="2">
    <source>
        <dbReference type="ARBA" id="ARBA00007400"/>
    </source>
</evidence>
<feature type="transmembrane region" description="Helical" evidence="7">
    <location>
        <begin position="279"/>
        <end position="297"/>
    </location>
</feature>
<comment type="subcellular location">
    <subcellularLocation>
        <location evidence="1">Cell membrane</location>
        <topology evidence="1">Multi-pass membrane protein</topology>
    </subcellularLocation>
</comment>
<keyword evidence="4 7" id="KW-0812">Transmembrane</keyword>
<evidence type="ECO:0000313" key="11">
    <source>
        <dbReference type="Proteomes" id="UP000241203"/>
    </source>
</evidence>
<sequence length="349" mass="38090">MSSATSRRTSTGPAPIEKTREPWIDTARGIAIVLVVLFHAVMYLGEAGIAGPWTYASTPLDTFRMPLFFFMSGLLAPSALRLGYRDLFRRRILALLYLYVLWSTIQTTYGILMPPISDPADPESWWSVLTIFISPHPNLWFIYALPIYLTIAWLVRRAPVAVQLGGAAAVSAVFGTGALSILGVPWDKTGRYLFFFLLAVHIAPLVRRLAPRARVVHVVALFAVYACVVAILVFTPVRHVPFVLIASGLVAVTAGIALSVVVSRVGWLSVFERLGSRTLPVYLVHTFPMIAVAGVLLQSGQQLPQPVLLALPPALTVASLAIALLANRLLGRFPGIFSFPIPAWTRKAP</sequence>
<comment type="caution">
    <text evidence="9">The sequence shown here is derived from an EMBL/GenBank/DDBJ whole genome shotgun (WGS) entry which is preliminary data.</text>
</comment>
<name>A0A2P8GSE3_9MICO</name>
<reference evidence="10 12" key="2">
    <citation type="submission" date="2018-12" db="EMBL/GenBank/DDBJ databases">
        <authorList>
            <person name="hu s."/>
            <person name="Xu Y."/>
            <person name="Xu B."/>
            <person name="Li F."/>
        </authorList>
    </citation>
    <scope>NUCLEOTIDE SEQUENCE [LARGE SCALE GENOMIC DNA]</scope>
    <source>
        <strain evidence="10 12">KSW2-17</strain>
    </source>
</reference>
<feature type="transmembrane region" description="Helical" evidence="7">
    <location>
        <begin position="137"/>
        <end position="155"/>
    </location>
</feature>
<evidence type="ECO:0000256" key="5">
    <source>
        <dbReference type="ARBA" id="ARBA00022989"/>
    </source>
</evidence>
<feature type="transmembrane region" description="Helical" evidence="7">
    <location>
        <begin position="215"/>
        <end position="234"/>
    </location>
</feature>
<feature type="transmembrane region" description="Helical" evidence="7">
    <location>
        <begin position="96"/>
        <end position="117"/>
    </location>
</feature>
<evidence type="ECO:0000256" key="3">
    <source>
        <dbReference type="ARBA" id="ARBA00022475"/>
    </source>
</evidence>
<evidence type="ECO:0000313" key="10">
    <source>
        <dbReference type="EMBL" id="RUQ84386.1"/>
    </source>
</evidence>
<reference evidence="9 11" key="1">
    <citation type="submission" date="2018-03" db="EMBL/GenBank/DDBJ databases">
        <title>Genomic Encyclopedia of Archaeal and Bacterial Type Strains, Phase II (KMG-II): from individual species to whole genera.</title>
        <authorList>
            <person name="Goeker M."/>
        </authorList>
    </citation>
    <scope>NUCLEOTIDE SEQUENCE [LARGE SCALE GENOMIC DNA]</scope>
    <source>
        <strain evidence="9 11">DSM 21548</strain>
    </source>
</reference>
<dbReference type="Proteomes" id="UP000241203">
    <property type="component" value="Unassembled WGS sequence"/>
</dbReference>
<keyword evidence="12" id="KW-1185">Reference proteome</keyword>
<dbReference type="EMBL" id="RZGY01000003">
    <property type="protein sequence ID" value="RUQ84386.1"/>
    <property type="molecule type" value="Genomic_DNA"/>
</dbReference>
<feature type="transmembrane region" description="Helical" evidence="7">
    <location>
        <begin position="240"/>
        <end position="267"/>
    </location>
</feature>
<dbReference type="GO" id="GO:0009246">
    <property type="term" value="P:enterobacterial common antigen biosynthetic process"/>
    <property type="evidence" value="ECO:0007669"/>
    <property type="project" value="TreeGrafter"/>
</dbReference>
<feature type="transmembrane region" description="Helical" evidence="7">
    <location>
        <begin position="65"/>
        <end position="84"/>
    </location>
</feature>
<dbReference type="OrthoDB" id="4394033at2"/>
<feature type="domain" description="Acyltransferase 3" evidence="8">
    <location>
        <begin position="22"/>
        <end position="325"/>
    </location>
</feature>
<keyword evidence="5 7" id="KW-1133">Transmembrane helix</keyword>
<dbReference type="Proteomes" id="UP000268291">
    <property type="component" value="Unassembled WGS sequence"/>
</dbReference>
<evidence type="ECO:0000256" key="6">
    <source>
        <dbReference type="ARBA" id="ARBA00023136"/>
    </source>
</evidence>
<evidence type="ECO:0000313" key="12">
    <source>
        <dbReference type="Proteomes" id="UP000268291"/>
    </source>
</evidence>
<proteinExistence type="inferred from homology"/>
<dbReference type="EMBL" id="PYAU01000001">
    <property type="protein sequence ID" value="PSL36890.1"/>
    <property type="molecule type" value="Genomic_DNA"/>
</dbReference>
<evidence type="ECO:0000256" key="7">
    <source>
        <dbReference type="SAM" id="Phobius"/>
    </source>
</evidence>
<gene>
    <name evidence="9" type="ORF">CLV49_0492</name>
    <name evidence="10" type="ORF">ELQ93_16435</name>
</gene>
<keyword evidence="3" id="KW-1003">Cell membrane</keyword>
<evidence type="ECO:0000259" key="8">
    <source>
        <dbReference type="Pfam" id="PF01757"/>
    </source>
</evidence>
<dbReference type="AlphaFoldDB" id="A0A2P8GSE3"/>
<evidence type="ECO:0000256" key="1">
    <source>
        <dbReference type="ARBA" id="ARBA00004651"/>
    </source>
</evidence>
<dbReference type="GO" id="GO:0016413">
    <property type="term" value="F:O-acetyltransferase activity"/>
    <property type="evidence" value="ECO:0007669"/>
    <property type="project" value="TreeGrafter"/>
</dbReference>
<evidence type="ECO:0000256" key="4">
    <source>
        <dbReference type="ARBA" id="ARBA00022692"/>
    </source>
</evidence>
<protein>
    <submittedName>
        <fullName evidence="10">DUF1624 domain-containing protein</fullName>
    </submittedName>
    <submittedName>
        <fullName evidence="9">Putative membrane protein YcfT</fullName>
    </submittedName>
</protein>
<dbReference type="PANTHER" id="PTHR40074">
    <property type="entry name" value="O-ACETYLTRANSFERASE WECH"/>
    <property type="match status" value="1"/>
</dbReference>
<evidence type="ECO:0000313" key="9">
    <source>
        <dbReference type="EMBL" id="PSL36890.1"/>
    </source>
</evidence>
<dbReference type="PANTHER" id="PTHR40074:SF4">
    <property type="entry name" value="INNER MEMBRANE PROTEIN YCFT"/>
    <property type="match status" value="1"/>
</dbReference>
<feature type="transmembrane region" description="Helical" evidence="7">
    <location>
        <begin position="167"/>
        <end position="186"/>
    </location>
</feature>